<protein>
    <submittedName>
        <fullName evidence="1">Uncharacterized protein</fullName>
    </submittedName>
</protein>
<dbReference type="Proteomes" id="UP000054683">
    <property type="component" value="Unassembled WGS sequence"/>
</dbReference>
<sequence>MTVKDDDLNVAGGRRPVDEGALIAAIEALEPNEKQRKTDLFRKALPAILAAEKRGVPKSRIILVLKDQGLHLSIGGYNSLREKMVPELASGGDGRNDSGN</sequence>
<name>A0A158F6A5_9BURK</name>
<dbReference type="EMBL" id="FCOK02000003">
    <property type="protein sequence ID" value="SAL15406.1"/>
    <property type="molecule type" value="Genomic_DNA"/>
</dbReference>
<accession>A0A158F6A5</accession>
<dbReference type="OrthoDB" id="9975663at2"/>
<organism evidence="1 2">
    <name type="scientific">Caballeronia udeis</name>
    <dbReference type="NCBI Taxonomy" id="1232866"/>
    <lineage>
        <taxon>Bacteria</taxon>
        <taxon>Pseudomonadati</taxon>
        <taxon>Pseudomonadota</taxon>
        <taxon>Betaproteobacteria</taxon>
        <taxon>Burkholderiales</taxon>
        <taxon>Burkholderiaceae</taxon>
        <taxon>Caballeronia</taxon>
    </lineage>
</organism>
<evidence type="ECO:0000313" key="2">
    <source>
        <dbReference type="Proteomes" id="UP000054683"/>
    </source>
</evidence>
<gene>
    <name evidence="1" type="ORF">AWB69_00721</name>
</gene>
<proteinExistence type="predicted"/>
<dbReference type="AlphaFoldDB" id="A0A158F6A5"/>
<evidence type="ECO:0000313" key="1">
    <source>
        <dbReference type="EMBL" id="SAL15406.1"/>
    </source>
</evidence>
<reference evidence="1 2" key="1">
    <citation type="submission" date="2016-01" db="EMBL/GenBank/DDBJ databases">
        <authorList>
            <person name="Oliw E.H."/>
        </authorList>
    </citation>
    <scope>NUCLEOTIDE SEQUENCE [LARGE SCALE GENOMIC DNA]</scope>
    <source>
        <strain evidence="1">LMG 27134</strain>
    </source>
</reference>